<dbReference type="InterPro" id="IPR037203">
    <property type="entry name" value="T3SS_needle-like_sf"/>
</dbReference>
<dbReference type="RefSeq" id="WP_002699660.1">
    <property type="nucleotide sequence ID" value="NZ_AAWS01000024.1"/>
</dbReference>
<keyword evidence="1" id="KW-0175">Coiled coil</keyword>
<comment type="caution">
    <text evidence="2">The sequence shown here is derived from an EMBL/GenBank/DDBJ whole genome shotgun (WGS) entry which is preliminary data.</text>
</comment>
<evidence type="ECO:0000313" key="2">
    <source>
        <dbReference type="EMBL" id="EAY27328.1"/>
    </source>
</evidence>
<dbReference type="Gene3D" id="1.20.58.90">
    <property type="match status" value="1"/>
</dbReference>
<reference evidence="2 3" key="1">
    <citation type="submission" date="2007-01" db="EMBL/GenBank/DDBJ databases">
        <authorList>
            <person name="Haygood M."/>
            <person name="Podell S."/>
            <person name="Anderson C."/>
            <person name="Hopkinson B."/>
            <person name="Roe K."/>
            <person name="Barbeau K."/>
            <person name="Gaasterland T."/>
            <person name="Ferriera S."/>
            <person name="Johnson J."/>
            <person name="Kravitz S."/>
            <person name="Beeson K."/>
            <person name="Sutton G."/>
            <person name="Rogers Y.-H."/>
            <person name="Friedman R."/>
            <person name="Frazier M."/>
            <person name="Venter J.C."/>
        </authorList>
    </citation>
    <scope>NUCLEOTIDE SEQUENCE [LARGE SCALE GENOMIC DNA]</scope>
    <source>
        <strain evidence="2 3">ATCC 23134</strain>
    </source>
</reference>
<dbReference type="AlphaFoldDB" id="A1ZQF6"/>
<proteinExistence type="predicted"/>
<evidence type="ECO:0000313" key="3">
    <source>
        <dbReference type="Proteomes" id="UP000004095"/>
    </source>
</evidence>
<dbReference type="GO" id="GO:0015031">
    <property type="term" value="P:protein transport"/>
    <property type="evidence" value="ECO:0007669"/>
    <property type="project" value="InterPro"/>
</dbReference>
<protein>
    <submittedName>
        <fullName evidence="2">Type III secretion system protein, YscF family, putative</fullName>
    </submittedName>
</protein>
<accession>A1ZQF6</accession>
<evidence type="ECO:0000256" key="1">
    <source>
        <dbReference type="SAM" id="Coils"/>
    </source>
</evidence>
<feature type="coiled-coil region" evidence="1">
    <location>
        <begin position="29"/>
        <end position="84"/>
    </location>
</feature>
<name>A1ZQF6_MICM2</name>
<dbReference type="SUPFAM" id="SSF140129">
    <property type="entry name" value="MxiH-like"/>
    <property type="match status" value="1"/>
</dbReference>
<gene>
    <name evidence="2" type="ORF">M23134_08280</name>
</gene>
<keyword evidence="3" id="KW-1185">Reference proteome</keyword>
<dbReference type="Proteomes" id="UP000004095">
    <property type="component" value="Unassembled WGS sequence"/>
</dbReference>
<sequence length="93" mass="10224">MKSLENFQAQALVTSQAQAIKGGTYPDYIQAMQTQLAGIQSNIDTLMSNGISSPSDMMQLQSLMNQYSQQNSALNNLIKTYNDSLKNIAQNMS</sequence>
<organism evidence="2 3">
    <name type="scientific">Microscilla marina ATCC 23134</name>
    <dbReference type="NCBI Taxonomy" id="313606"/>
    <lineage>
        <taxon>Bacteria</taxon>
        <taxon>Pseudomonadati</taxon>
        <taxon>Bacteroidota</taxon>
        <taxon>Cytophagia</taxon>
        <taxon>Cytophagales</taxon>
        <taxon>Microscillaceae</taxon>
        <taxon>Microscilla</taxon>
    </lineage>
</organism>
<dbReference type="EMBL" id="AAWS01000024">
    <property type="protein sequence ID" value="EAY27328.1"/>
    <property type="molecule type" value="Genomic_DNA"/>
</dbReference>